<dbReference type="InterPro" id="IPR036390">
    <property type="entry name" value="WH_DNA-bd_sf"/>
</dbReference>
<dbReference type="InterPro" id="IPR058163">
    <property type="entry name" value="LysR-type_TF_proteobact-type"/>
</dbReference>
<comment type="similarity">
    <text evidence="1">Belongs to the LysR transcriptional regulatory family.</text>
</comment>
<dbReference type="Gene3D" id="3.40.190.290">
    <property type="match status" value="1"/>
</dbReference>
<dbReference type="GO" id="GO:0003700">
    <property type="term" value="F:DNA-binding transcription factor activity"/>
    <property type="evidence" value="ECO:0007669"/>
    <property type="project" value="InterPro"/>
</dbReference>
<evidence type="ECO:0000256" key="4">
    <source>
        <dbReference type="ARBA" id="ARBA00023163"/>
    </source>
</evidence>
<sequence>MDIEALTIFAEAAHLGSFAKVARKLNTDPSQISRTISSLETQLGVRLFQRTTRKIALTEAGKRYLDRISPVLIELQQAHDEITSMTSAPRGHLKITASVSYGQKCLLPLLSEFSETYPDITLELLLTDQNLDLVSNDIDFAIRMAPIIENDVICTKLHDTHYRVVASPTYLATADAITKPADITNHKMILFSLPDYRSEWQFKTKDGHISSVPVNGTLMISNAIAIQECVHKNMGIALLADWQVDRAIKEDQLINLFPDYRVAATTFETAAWIIYPNRNFLPNKTRVAIDFIRRRLNSLT</sequence>
<keyword evidence="2" id="KW-0805">Transcription regulation</keyword>
<dbReference type="AlphaFoldDB" id="A0A0M2R569"/>
<gene>
    <name evidence="6" type="ORF">WH95_17310</name>
</gene>
<keyword evidence="3" id="KW-0238">DNA-binding</keyword>
<dbReference type="FunFam" id="1.10.10.10:FF:000001">
    <property type="entry name" value="LysR family transcriptional regulator"/>
    <property type="match status" value="1"/>
</dbReference>
<dbReference type="Gene3D" id="1.10.10.10">
    <property type="entry name" value="Winged helix-like DNA-binding domain superfamily/Winged helix DNA-binding domain"/>
    <property type="match status" value="1"/>
</dbReference>
<organism evidence="6 7">
    <name type="scientific">Kiloniella litopenaei</name>
    <dbReference type="NCBI Taxonomy" id="1549748"/>
    <lineage>
        <taxon>Bacteria</taxon>
        <taxon>Pseudomonadati</taxon>
        <taxon>Pseudomonadota</taxon>
        <taxon>Alphaproteobacteria</taxon>
        <taxon>Rhodospirillales</taxon>
        <taxon>Kiloniellaceae</taxon>
        <taxon>Kiloniella</taxon>
    </lineage>
</organism>
<feature type="domain" description="HTH lysR-type" evidence="5">
    <location>
        <begin position="1"/>
        <end position="58"/>
    </location>
</feature>
<dbReference type="InterPro" id="IPR000847">
    <property type="entry name" value="LysR_HTH_N"/>
</dbReference>
<keyword evidence="7" id="KW-1185">Reference proteome</keyword>
<dbReference type="PROSITE" id="PS50931">
    <property type="entry name" value="HTH_LYSR"/>
    <property type="match status" value="1"/>
</dbReference>
<dbReference type="Pfam" id="PF00126">
    <property type="entry name" value="HTH_1"/>
    <property type="match status" value="1"/>
</dbReference>
<dbReference type="InterPro" id="IPR036388">
    <property type="entry name" value="WH-like_DNA-bd_sf"/>
</dbReference>
<evidence type="ECO:0000256" key="1">
    <source>
        <dbReference type="ARBA" id="ARBA00009437"/>
    </source>
</evidence>
<name>A0A0M2R569_9PROT</name>
<dbReference type="RefSeq" id="WP_046509609.1">
    <property type="nucleotide sequence ID" value="NZ_LANI01000029.1"/>
</dbReference>
<evidence type="ECO:0000256" key="3">
    <source>
        <dbReference type="ARBA" id="ARBA00023125"/>
    </source>
</evidence>
<reference evidence="6 7" key="1">
    <citation type="submission" date="2015-03" db="EMBL/GenBank/DDBJ databases">
        <title>Genome sequence of Kiloniella sp. P1-1, isolated from the gut microflora of Pacific white shrimp, Penaeus vannamei.</title>
        <authorList>
            <person name="Shao Z."/>
            <person name="Wang L."/>
            <person name="Li X."/>
        </authorList>
    </citation>
    <scope>NUCLEOTIDE SEQUENCE [LARGE SCALE GENOMIC DNA]</scope>
    <source>
        <strain evidence="6 7">P1-1</strain>
    </source>
</reference>
<evidence type="ECO:0000259" key="5">
    <source>
        <dbReference type="PROSITE" id="PS50931"/>
    </source>
</evidence>
<evidence type="ECO:0000313" key="7">
    <source>
        <dbReference type="Proteomes" id="UP000034491"/>
    </source>
</evidence>
<dbReference type="PATRIC" id="fig|1549748.8.peg.2235"/>
<dbReference type="Pfam" id="PF03466">
    <property type="entry name" value="LysR_substrate"/>
    <property type="match status" value="1"/>
</dbReference>
<dbReference type="SUPFAM" id="SSF46785">
    <property type="entry name" value="Winged helix' DNA-binding domain"/>
    <property type="match status" value="1"/>
</dbReference>
<dbReference type="CDD" id="cd08422">
    <property type="entry name" value="PBP2_CrgA_like"/>
    <property type="match status" value="1"/>
</dbReference>
<protein>
    <submittedName>
        <fullName evidence="6">LysR family transcriptional regulator</fullName>
    </submittedName>
</protein>
<dbReference type="SUPFAM" id="SSF53850">
    <property type="entry name" value="Periplasmic binding protein-like II"/>
    <property type="match status" value="1"/>
</dbReference>
<dbReference type="OrthoDB" id="9786526at2"/>
<proteinExistence type="inferred from homology"/>
<dbReference type="GO" id="GO:0003677">
    <property type="term" value="F:DNA binding"/>
    <property type="evidence" value="ECO:0007669"/>
    <property type="project" value="UniProtKB-KW"/>
</dbReference>
<dbReference type="InterPro" id="IPR005119">
    <property type="entry name" value="LysR_subst-bd"/>
</dbReference>
<evidence type="ECO:0000256" key="2">
    <source>
        <dbReference type="ARBA" id="ARBA00023015"/>
    </source>
</evidence>
<evidence type="ECO:0000313" key="6">
    <source>
        <dbReference type="EMBL" id="KKJ75594.1"/>
    </source>
</evidence>
<dbReference type="Proteomes" id="UP000034491">
    <property type="component" value="Unassembled WGS sequence"/>
</dbReference>
<comment type="caution">
    <text evidence="6">The sequence shown here is derived from an EMBL/GenBank/DDBJ whole genome shotgun (WGS) entry which is preliminary data.</text>
</comment>
<accession>A0A0M2R569</accession>
<keyword evidence="4" id="KW-0804">Transcription</keyword>
<dbReference type="STRING" id="1549748.WH95_17310"/>
<dbReference type="EMBL" id="LANI01000029">
    <property type="protein sequence ID" value="KKJ75594.1"/>
    <property type="molecule type" value="Genomic_DNA"/>
</dbReference>
<dbReference type="PANTHER" id="PTHR30537:SF5">
    <property type="entry name" value="HTH-TYPE TRANSCRIPTIONAL ACTIVATOR TTDR-RELATED"/>
    <property type="match status" value="1"/>
</dbReference>
<dbReference type="PANTHER" id="PTHR30537">
    <property type="entry name" value="HTH-TYPE TRANSCRIPTIONAL REGULATOR"/>
    <property type="match status" value="1"/>
</dbReference>